<dbReference type="InterPro" id="IPR028992">
    <property type="entry name" value="Hedgehog/Intein_dom"/>
</dbReference>
<dbReference type="EMBL" id="BAPV01000061">
    <property type="protein sequence ID" value="GBQ93777.1"/>
    <property type="molecule type" value="Genomic_DNA"/>
</dbReference>
<dbReference type="Gene3D" id="2.160.20.20">
    <property type="match status" value="1"/>
</dbReference>
<evidence type="ECO:0000259" key="1">
    <source>
        <dbReference type="Pfam" id="PF13403"/>
    </source>
</evidence>
<evidence type="ECO:0000313" key="2">
    <source>
        <dbReference type="EMBL" id="GBQ93777.1"/>
    </source>
</evidence>
<feature type="domain" description="Hedgehog/Intein (Hint)" evidence="1">
    <location>
        <begin position="356"/>
        <end position="492"/>
    </location>
</feature>
<name>A0ABQ0Q6Q2_9PROT</name>
<dbReference type="InterPro" id="IPR036844">
    <property type="entry name" value="Hint_dom_sf"/>
</dbReference>
<organism evidence="2 3">
    <name type="scientific">Asaia krungthepensis NRIC 0535</name>
    <dbReference type="NCBI Taxonomy" id="1307925"/>
    <lineage>
        <taxon>Bacteria</taxon>
        <taxon>Pseudomonadati</taxon>
        <taxon>Pseudomonadota</taxon>
        <taxon>Alphaproteobacteria</taxon>
        <taxon>Acetobacterales</taxon>
        <taxon>Acetobacteraceae</taxon>
        <taxon>Asaia</taxon>
    </lineage>
</organism>
<protein>
    <submittedName>
        <fullName evidence="2">Outer membrane protein</fullName>
    </submittedName>
</protein>
<keyword evidence="3" id="KW-1185">Reference proteome</keyword>
<dbReference type="RefSeq" id="WP_264817482.1">
    <property type="nucleotide sequence ID" value="NZ_BAPV01000061.1"/>
</dbReference>
<dbReference type="SUPFAM" id="SSF51294">
    <property type="entry name" value="Hedgehog/intein (Hint) domain"/>
    <property type="match status" value="1"/>
</dbReference>
<accession>A0ABQ0Q6Q2</accession>
<proteinExistence type="predicted"/>
<dbReference type="InterPro" id="IPR012332">
    <property type="entry name" value="Autotransporter_pectin_lyase_C"/>
</dbReference>
<comment type="caution">
    <text evidence="2">The sequence shown here is derived from an EMBL/GenBank/DDBJ whole genome shotgun (WGS) entry which is preliminary data.</text>
</comment>
<dbReference type="Pfam" id="PF13403">
    <property type="entry name" value="Hint_2"/>
    <property type="match status" value="1"/>
</dbReference>
<dbReference type="Proteomes" id="UP001062776">
    <property type="component" value="Unassembled WGS sequence"/>
</dbReference>
<dbReference type="Gene3D" id="2.170.16.10">
    <property type="entry name" value="Hedgehog/Intein (Hint) domain"/>
    <property type="match status" value="1"/>
</dbReference>
<evidence type="ECO:0000313" key="3">
    <source>
        <dbReference type="Proteomes" id="UP001062776"/>
    </source>
</evidence>
<sequence>MVYVSGSVTLTGLVKFGRPTELTITQGAVVSALDVTSFPEDPNVTGGGMFEVIVGSGGLLASAHLDRSSVSILSGGRSEGNSLEATQVLVYSGGFSSGDVLSDVDDIRSTMHVRSGGLAKDLLLDARSDALMDIGAALDGASVGSGCTLQIQPEVQTNNLALAPGATLWSDSPFGGEITIPDRPELPSIFDLSDALVWSAVIDEAGRTYFSDGERAIWSEPPTIEAGASLVVTRGAVISGLVGESLMITVEDGGILCDSYLSKGLVQIQSGGASLNTIYAGAELHVGTLGRSTNDLFMGSDADGRAFLTVMSGGVADHPVIVCSGSLIAQPGGVVIAPKSGEDSFVSIEELGEEACFLAGCLLLTSHGERAVETLAPGDSLVCLDKGTRILRTIERVVRRHVLIRAAMEADLAGYPVRIRRGAFSAGVPHKDLLVTAEHCFLFGGRFVPVRMLVNGASIDYDRSFKRYHYYHVELERHSVILANGAETESYLAPAERPGISGLRLLKASEGCQNHRELAAPLETSVAFVQPLHQALSARAASGNCYAPRPEIATTSDPGLTLRDHCGNALEVLERVDNRVTFLVPPGATRLWLCSRRFRPCDAVGPYVDDRRELGLLVGEICHHGSALDHVCNAHLTPVSIEGWHGFETETGRWTTGRALIELKPLGGERVTSLTIEILQTGRYRADVDQVPDMAA</sequence>
<reference evidence="2" key="1">
    <citation type="submission" date="2013-04" db="EMBL/GenBank/DDBJ databases">
        <title>The genome sequencing project of 58 acetic acid bacteria.</title>
        <authorList>
            <person name="Okamoto-Kainuma A."/>
            <person name="Ishikawa M."/>
            <person name="Umino S."/>
            <person name="Koizumi Y."/>
            <person name="Shiwa Y."/>
            <person name="Yoshikawa H."/>
            <person name="Matsutani M."/>
            <person name="Matsushita K."/>
        </authorList>
    </citation>
    <scope>NUCLEOTIDE SEQUENCE</scope>
    <source>
        <strain evidence="2">NRIC 0535</strain>
    </source>
</reference>
<gene>
    <name evidence="2" type="ORF">AA0535_2940</name>
</gene>